<keyword evidence="3" id="KW-1003">Cell membrane</keyword>
<keyword evidence="12" id="KW-1185">Reference proteome</keyword>
<proteinExistence type="inferred from homology"/>
<gene>
    <name evidence="10" type="ORF">GMI68_00640</name>
    <name evidence="11" type="ORF">J7S26_01460</name>
</gene>
<reference evidence="11" key="2">
    <citation type="submission" date="2021-04" db="EMBL/GenBank/DDBJ databases">
        <title>Novel species in family Eggerthellaceae.</title>
        <authorList>
            <person name="Zhang G."/>
        </authorList>
    </citation>
    <scope>NUCLEOTIDE SEQUENCE</scope>
    <source>
        <strain evidence="11">Zg-886</strain>
    </source>
</reference>
<dbReference type="AlphaFoldDB" id="A0A9E6SUK8"/>
<evidence type="ECO:0000256" key="4">
    <source>
        <dbReference type="ARBA" id="ARBA00022692"/>
    </source>
</evidence>
<evidence type="ECO:0000256" key="2">
    <source>
        <dbReference type="ARBA" id="ARBA00008193"/>
    </source>
</evidence>
<dbReference type="Proteomes" id="UP000671910">
    <property type="component" value="Chromosome"/>
</dbReference>
<dbReference type="RefSeq" id="WP_166338050.1">
    <property type="nucleotide sequence ID" value="NZ_CP072829.1"/>
</dbReference>
<evidence type="ECO:0000313" key="13">
    <source>
        <dbReference type="Proteomes" id="UP000671910"/>
    </source>
</evidence>
<accession>A0A9E6SUK8</accession>
<organism evidence="11 13">
    <name type="scientific">Xiamenia xianingshaonis</name>
    <dbReference type="NCBI Taxonomy" id="2682776"/>
    <lineage>
        <taxon>Bacteria</taxon>
        <taxon>Bacillati</taxon>
        <taxon>Actinomycetota</taxon>
        <taxon>Coriobacteriia</taxon>
        <taxon>Eggerthellales</taxon>
        <taxon>Eggerthellaceae</taxon>
        <taxon>Xiamenia</taxon>
    </lineage>
</organism>
<dbReference type="GO" id="GO:0005886">
    <property type="term" value="C:plasma membrane"/>
    <property type="evidence" value="ECO:0007669"/>
    <property type="project" value="UniProtKB-SubCell"/>
</dbReference>
<evidence type="ECO:0000313" key="11">
    <source>
        <dbReference type="EMBL" id="QTU84625.1"/>
    </source>
</evidence>
<evidence type="ECO:0000256" key="7">
    <source>
        <dbReference type="SAM" id="MobiDB-lite"/>
    </source>
</evidence>
<name>A0A9E6SUK8_9ACTN</name>
<evidence type="ECO:0000256" key="6">
    <source>
        <dbReference type="ARBA" id="ARBA00023136"/>
    </source>
</evidence>
<sequence length="306" mass="32862">MDAAPLIDSLFSDGRMLEIPWSIDYFSVLVGVLTGALFACDRRLDIVGTVASGLLTAYGGGITRDLLMQSHGVYFTSDPNLILICVALCFFVFYFRGLFRHLEATVFFADALSVGLFALAGASKAFECGYGVVMTVIFGAITSVGGGALRDMSVGETPGIFQSSNFYAVAGLGGSAAFTLLAFLQAPLVIAGIVCVFVVFSLRYWSVYFDWKTTSDPVLSQHLRSGAGKMGRSLKSVGQRALRFVSSVVAVFLHAGGTEKAMKAQRPKLSWRQRKGRGWSQAGRPEREAPSEEAPKPPDGGHEEPT</sequence>
<reference evidence="10 12" key="1">
    <citation type="submission" date="2019-11" db="EMBL/GenBank/DDBJ databases">
        <title>Eggerthellaceae novel genus isolated from the rectal contents of marmort.</title>
        <authorList>
            <person name="Zhang G."/>
        </authorList>
    </citation>
    <scope>NUCLEOTIDE SEQUENCE [LARGE SCALE GENOMIC DNA]</scope>
    <source>
        <strain evidence="10">Zg-886</strain>
        <strain evidence="12">zg-886</strain>
    </source>
</reference>
<feature type="transmembrane region" description="Helical" evidence="8">
    <location>
        <begin position="81"/>
        <end position="99"/>
    </location>
</feature>
<evidence type="ECO:0000256" key="5">
    <source>
        <dbReference type="ARBA" id="ARBA00022989"/>
    </source>
</evidence>
<feature type="compositionally biased region" description="Basic residues" evidence="7">
    <location>
        <begin position="263"/>
        <end position="277"/>
    </location>
</feature>
<evidence type="ECO:0000256" key="1">
    <source>
        <dbReference type="ARBA" id="ARBA00004651"/>
    </source>
</evidence>
<comment type="subcellular location">
    <subcellularLocation>
        <location evidence="1">Cell membrane</location>
        <topology evidence="1">Multi-pass membrane protein</topology>
    </subcellularLocation>
</comment>
<dbReference type="InterPro" id="IPR005115">
    <property type="entry name" value="Gly_transporter"/>
</dbReference>
<dbReference type="EMBL" id="CP072829">
    <property type="protein sequence ID" value="QTU84625.1"/>
    <property type="molecule type" value="Genomic_DNA"/>
</dbReference>
<evidence type="ECO:0000259" key="9">
    <source>
        <dbReference type="Pfam" id="PF03458"/>
    </source>
</evidence>
<feature type="transmembrane region" description="Helical" evidence="8">
    <location>
        <begin position="106"/>
        <end position="123"/>
    </location>
</feature>
<dbReference type="Proteomes" id="UP000636394">
    <property type="component" value="Unassembled WGS sequence"/>
</dbReference>
<keyword evidence="5 8" id="KW-1133">Transmembrane helix</keyword>
<feature type="transmembrane region" description="Helical" evidence="8">
    <location>
        <begin position="19"/>
        <end position="39"/>
    </location>
</feature>
<feature type="domain" description="Glycine transporter" evidence="9">
    <location>
        <begin position="108"/>
        <end position="181"/>
    </location>
</feature>
<feature type="domain" description="Glycine transporter" evidence="9">
    <location>
        <begin position="23"/>
        <end position="96"/>
    </location>
</feature>
<keyword evidence="4 8" id="KW-0812">Transmembrane</keyword>
<keyword evidence="6 8" id="KW-0472">Membrane</keyword>
<feature type="transmembrane region" description="Helical" evidence="8">
    <location>
        <begin position="44"/>
        <end position="61"/>
    </location>
</feature>
<dbReference type="EMBL" id="WPCR01000001">
    <property type="protein sequence ID" value="NHM13291.1"/>
    <property type="molecule type" value="Genomic_DNA"/>
</dbReference>
<feature type="transmembrane region" description="Helical" evidence="8">
    <location>
        <begin position="169"/>
        <end position="202"/>
    </location>
</feature>
<feature type="transmembrane region" description="Helical" evidence="8">
    <location>
        <begin position="129"/>
        <end position="149"/>
    </location>
</feature>
<protein>
    <submittedName>
        <fullName evidence="11">TRIC cation channel family protein</fullName>
    </submittedName>
    <submittedName>
        <fullName evidence="10">Trimeric intracellular cation channel family protein</fullName>
    </submittedName>
</protein>
<feature type="compositionally biased region" description="Basic and acidic residues" evidence="7">
    <location>
        <begin position="284"/>
        <end position="306"/>
    </location>
</feature>
<dbReference type="KEGG" id="ebz:J7S26_01460"/>
<dbReference type="PANTHER" id="PTHR30506">
    <property type="entry name" value="INNER MEMBRANE PROTEIN"/>
    <property type="match status" value="1"/>
</dbReference>
<feature type="region of interest" description="Disordered" evidence="7">
    <location>
        <begin position="263"/>
        <end position="306"/>
    </location>
</feature>
<dbReference type="PANTHER" id="PTHR30506:SF3">
    <property type="entry name" value="UPF0126 INNER MEMBRANE PROTEIN YADS-RELATED"/>
    <property type="match status" value="1"/>
</dbReference>
<evidence type="ECO:0000313" key="10">
    <source>
        <dbReference type="EMBL" id="NHM13291.1"/>
    </source>
</evidence>
<evidence type="ECO:0000256" key="8">
    <source>
        <dbReference type="SAM" id="Phobius"/>
    </source>
</evidence>
<dbReference type="Pfam" id="PF03458">
    <property type="entry name" value="Gly_transporter"/>
    <property type="match status" value="2"/>
</dbReference>
<evidence type="ECO:0000256" key="3">
    <source>
        <dbReference type="ARBA" id="ARBA00022475"/>
    </source>
</evidence>
<comment type="similarity">
    <text evidence="2">Belongs to the UPF0126 family.</text>
</comment>
<evidence type="ECO:0000313" key="12">
    <source>
        <dbReference type="Proteomes" id="UP000636394"/>
    </source>
</evidence>